<evidence type="ECO:0000313" key="4">
    <source>
        <dbReference type="Proteomes" id="UP000540506"/>
    </source>
</evidence>
<gene>
    <name evidence="3" type="ORF">FHR34_003315</name>
</gene>
<reference evidence="3 4" key="1">
    <citation type="submission" date="2020-08" db="EMBL/GenBank/DDBJ databases">
        <title>Sequencing the genomes of 1000 actinobacteria strains.</title>
        <authorList>
            <person name="Klenk H.-P."/>
        </authorList>
    </citation>
    <scope>NUCLEOTIDE SEQUENCE [LARGE SCALE GENOMIC DNA]</scope>
    <source>
        <strain evidence="3 4">DSM 41654</strain>
    </source>
</reference>
<name>A0A7W7R2P6_KITKI</name>
<keyword evidence="2" id="KW-0812">Transmembrane</keyword>
<evidence type="ECO:0000256" key="1">
    <source>
        <dbReference type="SAM" id="MobiDB-lite"/>
    </source>
</evidence>
<feature type="compositionally biased region" description="Low complexity" evidence="1">
    <location>
        <begin position="76"/>
        <end position="93"/>
    </location>
</feature>
<keyword evidence="4" id="KW-1185">Reference proteome</keyword>
<feature type="region of interest" description="Disordered" evidence="1">
    <location>
        <begin position="1"/>
        <end position="31"/>
    </location>
</feature>
<dbReference type="EMBL" id="JACHJV010000001">
    <property type="protein sequence ID" value="MBB4924322.1"/>
    <property type="molecule type" value="Genomic_DNA"/>
</dbReference>
<accession>A0A7W7R2P6</accession>
<feature type="compositionally biased region" description="Pro residues" evidence="1">
    <location>
        <begin position="14"/>
        <end position="31"/>
    </location>
</feature>
<evidence type="ECO:0000256" key="2">
    <source>
        <dbReference type="SAM" id="Phobius"/>
    </source>
</evidence>
<keyword evidence="2" id="KW-0472">Membrane</keyword>
<organism evidence="3 4">
    <name type="scientific">Kitasatospora kifunensis</name>
    <name type="common">Streptomyces kifunensis</name>
    <dbReference type="NCBI Taxonomy" id="58351"/>
    <lineage>
        <taxon>Bacteria</taxon>
        <taxon>Bacillati</taxon>
        <taxon>Actinomycetota</taxon>
        <taxon>Actinomycetes</taxon>
        <taxon>Kitasatosporales</taxon>
        <taxon>Streptomycetaceae</taxon>
        <taxon>Kitasatospora</taxon>
    </lineage>
</organism>
<dbReference type="AlphaFoldDB" id="A0A7W7R2P6"/>
<proteinExistence type="predicted"/>
<sequence>MSDLDNLQTGPVAPAAPAPDAPAPEAPAPAAPAAPRARFALRATAAVAAALLVGVGIGVAIIKVKYDDGSGPVAVSAPHGQSAAPSPSSPPNAYGAWSNGSHYGSLRDLLLPLPTGYQLGPDEGDYGNDSSLTPDQLNSYLDDRVKDVPKDQRDRVKAALRAQGRKGAGVRSYQSADGKLVATLWLDQFNQRSVEAENAFTGALGSDSGLFRQGPAVPGYPDARCFLPPQDPGAPLDEMECTAAVGDLLVSMHVEGVAPLPKSEAVSIFRQQLERLAIPGASA</sequence>
<protein>
    <submittedName>
        <fullName evidence="3">Uncharacterized protein</fullName>
    </submittedName>
</protein>
<dbReference type="RefSeq" id="WP_184936285.1">
    <property type="nucleotide sequence ID" value="NZ_JACHJV010000001.1"/>
</dbReference>
<dbReference type="Proteomes" id="UP000540506">
    <property type="component" value="Unassembled WGS sequence"/>
</dbReference>
<comment type="caution">
    <text evidence="3">The sequence shown here is derived from an EMBL/GenBank/DDBJ whole genome shotgun (WGS) entry which is preliminary data.</text>
</comment>
<evidence type="ECO:0000313" key="3">
    <source>
        <dbReference type="EMBL" id="MBB4924322.1"/>
    </source>
</evidence>
<feature type="region of interest" description="Disordered" evidence="1">
    <location>
        <begin position="74"/>
        <end position="93"/>
    </location>
</feature>
<keyword evidence="2" id="KW-1133">Transmembrane helix</keyword>
<feature type="transmembrane region" description="Helical" evidence="2">
    <location>
        <begin position="39"/>
        <end position="62"/>
    </location>
</feature>